<evidence type="ECO:0000313" key="4">
    <source>
        <dbReference type="EMBL" id="ASV67040.1"/>
    </source>
</evidence>
<dbReference type="Pfam" id="PF00857">
    <property type="entry name" value="Isochorismatase"/>
    <property type="match status" value="1"/>
</dbReference>
<proteinExistence type="inferred from homology"/>
<dbReference type="RefSeq" id="WP_095370615.1">
    <property type="nucleotide sequence ID" value="NZ_CP022983.1"/>
</dbReference>
<evidence type="ECO:0000259" key="3">
    <source>
        <dbReference type="Pfam" id="PF00857"/>
    </source>
</evidence>
<evidence type="ECO:0000256" key="1">
    <source>
        <dbReference type="ARBA" id="ARBA00006336"/>
    </source>
</evidence>
<dbReference type="OrthoDB" id="9785724at2"/>
<comment type="similarity">
    <text evidence="1">Belongs to the isochorismatase family.</text>
</comment>
<dbReference type="InterPro" id="IPR000868">
    <property type="entry name" value="Isochorismatase-like_dom"/>
</dbReference>
<feature type="domain" description="Isochorismatase-like" evidence="3">
    <location>
        <begin position="4"/>
        <end position="141"/>
    </location>
</feature>
<evidence type="ECO:0000256" key="2">
    <source>
        <dbReference type="ARBA" id="ARBA00022801"/>
    </source>
</evidence>
<protein>
    <submittedName>
        <fullName evidence="4">Cysteine hydrolase</fullName>
    </submittedName>
</protein>
<organism evidence="4 5">
    <name type="scientific">Cytobacillus kochii</name>
    <dbReference type="NCBI Taxonomy" id="859143"/>
    <lineage>
        <taxon>Bacteria</taxon>
        <taxon>Bacillati</taxon>
        <taxon>Bacillota</taxon>
        <taxon>Bacilli</taxon>
        <taxon>Bacillales</taxon>
        <taxon>Bacillaceae</taxon>
        <taxon>Cytobacillus</taxon>
    </lineage>
</organism>
<dbReference type="Proteomes" id="UP000215137">
    <property type="component" value="Chromosome"/>
</dbReference>
<dbReference type="Gene3D" id="3.40.50.850">
    <property type="entry name" value="Isochorismatase-like"/>
    <property type="match status" value="1"/>
</dbReference>
<sequence>MENTALIIIDLQIGVQPKNVPLFKLANVLNGVNQRIRLFREINNPIIFVQHNDSDLVFNSPEWQLFPELDAKDTDIYINKTHANSFYKTDLNEQLRKLNINKLEICGAQTEYCVDTTIRMAHGLGYKLFMKKGLTTTLNSDLLEAKTIIEHHENLWNNRFLTFL</sequence>
<dbReference type="CDD" id="cd01014">
    <property type="entry name" value="nicotinamidase_related"/>
    <property type="match status" value="1"/>
</dbReference>
<evidence type="ECO:0000313" key="5">
    <source>
        <dbReference type="Proteomes" id="UP000215137"/>
    </source>
</evidence>
<accession>A0A248TG14</accession>
<dbReference type="GO" id="GO:0016787">
    <property type="term" value="F:hydrolase activity"/>
    <property type="evidence" value="ECO:0007669"/>
    <property type="project" value="UniProtKB-KW"/>
</dbReference>
<dbReference type="PANTHER" id="PTHR43540">
    <property type="entry name" value="PEROXYUREIDOACRYLATE/UREIDOACRYLATE AMIDOHYDROLASE-RELATED"/>
    <property type="match status" value="1"/>
</dbReference>
<reference evidence="4 5" key="1">
    <citation type="submission" date="2017-08" db="EMBL/GenBank/DDBJ databases">
        <title>Complete Genome Sequence of Bacillus kochii Oregon-R-modENCODE STRAIN BDGP4, isolated from Drosophila melanogaster gut.</title>
        <authorList>
            <person name="Wan K.H."/>
            <person name="Yu C."/>
            <person name="Park S."/>
            <person name="Hammonds A.S."/>
            <person name="Booth B.W."/>
            <person name="Celniker S.E."/>
        </authorList>
    </citation>
    <scope>NUCLEOTIDE SEQUENCE [LARGE SCALE GENOMIC DNA]</scope>
    <source>
        <strain evidence="4 5">BDGP4</strain>
    </source>
</reference>
<keyword evidence="2 4" id="KW-0378">Hydrolase</keyword>
<dbReference type="InterPro" id="IPR036380">
    <property type="entry name" value="Isochorismatase-like_sf"/>
</dbReference>
<name>A0A248TG14_9BACI</name>
<dbReference type="AlphaFoldDB" id="A0A248TG14"/>
<keyword evidence="5" id="KW-1185">Reference proteome</keyword>
<gene>
    <name evidence="4" type="ORF">CKF48_06680</name>
</gene>
<dbReference type="InterPro" id="IPR050272">
    <property type="entry name" value="Isochorismatase-like_hydrls"/>
</dbReference>
<dbReference type="SUPFAM" id="SSF52499">
    <property type="entry name" value="Isochorismatase-like hydrolases"/>
    <property type="match status" value="1"/>
</dbReference>
<dbReference type="PANTHER" id="PTHR43540:SF14">
    <property type="entry name" value="ISOCHORISMATASE"/>
    <property type="match status" value="1"/>
</dbReference>
<dbReference type="EMBL" id="CP022983">
    <property type="protein sequence ID" value="ASV67040.1"/>
    <property type="molecule type" value="Genomic_DNA"/>
</dbReference>
<dbReference type="KEGG" id="bko:CKF48_06680"/>